<evidence type="ECO:0000313" key="3">
    <source>
        <dbReference type="Proteomes" id="UP001221566"/>
    </source>
</evidence>
<dbReference type="SUPFAM" id="SSF55874">
    <property type="entry name" value="ATPase domain of HSP90 chaperone/DNA topoisomerase II/histidine kinase"/>
    <property type="match status" value="1"/>
</dbReference>
<keyword evidence="2" id="KW-0547">Nucleotide-binding</keyword>
<name>A0ABT5I2Q6_VOGIN</name>
<reference evidence="2 3" key="1">
    <citation type="submission" date="2023-01" db="EMBL/GenBank/DDBJ databases">
        <title>Novel species of the genus Vogesella isolated from rivers.</title>
        <authorList>
            <person name="Lu H."/>
        </authorList>
    </citation>
    <scope>NUCLEOTIDE SEQUENCE [LARGE SCALE GENOMIC DNA]</scope>
    <source>
        <strain evidence="2 3">SH7W</strain>
    </source>
</reference>
<evidence type="ECO:0000259" key="1">
    <source>
        <dbReference type="Pfam" id="PF02518"/>
    </source>
</evidence>
<dbReference type="GO" id="GO:0005524">
    <property type="term" value="F:ATP binding"/>
    <property type="evidence" value="ECO:0007669"/>
    <property type="project" value="UniProtKB-KW"/>
</dbReference>
<comment type="caution">
    <text evidence="2">The sequence shown here is derived from an EMBL/GenBank/DDBJ whole genome shotgun (WGS) entry which is preliminary data.</text>
</comment>
<gene>
    <name evidence="2" type="ORF">PQU93_05875</name>
</gene>
<protein>
    <submittedName>
        <fullName evidence="2">ATP-binding protein</fullName>
    </submittedName>
</protein>
<dbReference type="Proteomes" id="UP001221566">
    <property type="component" value="Unassembled WGS sequence"/>
</dbReference>
<sequence>MTLILLPKRINLVSIDDITRQTIGDNLKPLHRTIEYGFENVDFIDSTGITVFANLIEWCATHGVNQSFLIPEKTNDAIKFLDDSLFFKKYTTKKIYNHSTPRETTVPLQMVKHAESHAWIENNCVDWLSRRLHISRKSLVELSVCLKEIFNNIKDHSAVDTGCIFIQHHPKLNKVKISISDFGIGIPSNVRRVIDIESDGKAILKAMEEGFTTRTTNRNRGVGLHLLQQTVVNNGGTLTIRSGKGKVFSSRDGSRDYSSQNAHHYPGTALEIELYTNHFDITLADEEDFSW</sequence>
<evidence type="ECO:0000313" key="2">
    <source>
        <dbReference type="EMBL" id="MDC7690313.1"/>
    </source>
</evidence>
<proteinExistence type="predicted"/>
<dbReference type="Pfam" id="PF02518">
    <property type="entry name" value="HATPase_c"/>
    <property type="match status" value="1"/>
</dbReference>
<dbReference type="InterPro" id="IPR036890">
    <property type="entry name" value="HATPase_C_sf"/>
</dbReference>
<feature type="domain" description="Histidine kinase/HSP90-like ATPase" evidence="1">
    <location>
        <begin position="142"/>
        <end position="248"/>
    </location>
</feature>
<dbReference type="Gene3D" id="3.30.565.10">
    <property type="entry name" value="Histidine kinase-like ATPase, C-terminal domain"/>
    <property type="match status" value="1"/>
</dbReference>
<dbReference type="EMBL" id="JAQQKY010000002">
    <property type="protein sequence ID" value="MDC7690313.1"/>
    <property type="molecule type" value="Genomic_DNA"/>
</dbReference>
<keyword evidence="3" id="KW-1185">Reference proteome</keyword>
<dbReference type="RefSeq" id="WP_272802631.1">
    <property type="nucleotide sequence ID" value="NZ_JAQQKY010000002.1"/>
</dbReference>
<accession>A0ABT5I2Q6</accession>
<dbReference type="InterPro" id="IPR003594">
    <property type="entry name" value="HATPase_dom"/>
</dbReference>
<organism evidence="2 3">
    <name type="scientific">Vogesella indigofera</name>
    <name type="common">Pseudomonas indigofera</name>
    <dbReference type="NCBI Taxonomy" id="45465"/>
    <lineage>
        <taxon>Bacteria</taxon>
        <taxon>Pseudomonadati</taxon>
        <taxon>Pseudomonadota</taxon>
        <taxon>Betaproteobacteria</taxon>
        <taxon>Neisseriales</taxon>
        <taxon>Chromobacteriaceae</taxon>
        <taxon>Vogesella</taxon>
    </lineage>
</organism>
<keyword evidence="2" id="KW-0067">ATP-binding</keyword>